<dbReference type="PANTHER" id="PTHR13202">
    <property type="entry name" value="MICROSOMAL SIGNAL PEPTIDASE 12 KDA SUBUNIT"/>
    <property type="match status" value="1"/>
</dbReference>
<reference evidence="11 12" key="1">
    <citation type="journal article" date="2011" name="Genome Res.">
        <title>Comparative genomics of citric-acid-producing Aspergillus niger ATCC 1015 versus enzyme-producing CBS 513.88.</title>
        <authorList>
            <person name="Andersen M.R."/>
            <person name="Salazar M.P."/>
            <person name="Schaap P.J."/>
            <person name="van de Vondervoort P.J."/>
            <person name="Culley D."/>
            <person name="Thykaer J."/>
            <person name="Frisvad J.C."/>
            <person name="Nielsen K.F."/>
            <person name="Albang R."/>
            <person name="Albermann K."/>
            <person name="Berka R.M."/>
            <person name="Braus G.H."/>
            <person name="Braus-Stromeyer S.A."/>
            <person name="Corrochano L.M."/>
            <person name="Dai Z."/>
            <person name="van Dijck P.W."/>
            <person name="Hofmann G."/>
            <person name="Lasure L.L."/>
            <person name="Magnuson J.K."/>
            <person name="Menke H."/>
            <person name="Meijer M."/>
            <person name="Meijer S.L."/>
            <person name="Nielsen J.B."/>
            <person name="Nielsen M.L."/>
            <person name="van Ooyen A.J."/>
            <person name="Pel H.J."/>
            <person name="Poulsen L."/>
            <person name="Samson R.A."/>
            <person name="Stam H."/>
            <person name="Tsang A."/>
            <person name="van den Brink J.M."/>
            <person name="Atkins A."/>
            <person name="Aerts A."/>
            <person name="Shapiro H."/>
            <person name="Pangilinan J."/>
            <person name="Salamov A."/>
            <person name="Lou Y."/>
            <person name="Lindquist E."/>
            <person name="Lucas S."/>
            <person name="Grimwood J."/>
            <person name="Grigoriev I.V."/>
            <person name="Kubicek C.P."/>
            <person name="Martinez D."/>
            <person name="van Peij N.N."/>
            <person name="Roubos J.A."/>
            <person name="Nielsen J."/>
            <person name="Baker S.E."/>
        </authorList>
    </citation>
    <scope>NUCLEOTIDE SEQUENCE [LARGE SCALE GENOMIC DNA]</scope>
    <source>
        <strain evidence="12">ATCC 1015 / CBS 113.46 / FGSC A1144 / LSHB Ac4 / NCTC 3858a / NRRL 328 / USDA 3528.7</strain>
    </source>
</reference>
<feature type="region of interest" description="Disordered" evidence="9">
    <location>
        <begin position="1"/>
        <end position="31"/>
    </location>
</feature>
<dbReference type="STRING" id="380704.G3Y4S5"/>
<dbReference type="OrthoDB" id="263893at2759"/>
<keyword evidence="4 10" id="KW-0812">Transmembrane</keyword>
<evidence type="ECO:0000313" key="12">
    <source>
        <dbReference type="Proteomes" id="UP000009038"/>
    </source>
</evidence>
<comment type="caution">
    <text evidence="11">The sequence shown here is derived from an EMBL/GenBank/DDBJ whole genome shotgun (WGS) entry which is preliminary data.</text>
</comment>
<comment type="subcellular location">
    <subcellularLocation>
        <location evidence="1">Endoplasmic reticulum membrane</location>
        <topology evidence="1">Multi-pass membrane protein</topology>
    </subcellularLocation>
</comment>
<accession>G3Y4S5</accession>
<name>G3Y4S5_ASPNA</name>
<sequence length="131" mass="14008">MRPPQANHAGNEVKGAPSTSDRLYRSEKEPHRASIKTFTMESLLAPIQDALEGQIDFQGQRIAELLSTVLLVLSGDIHLTLWVGLAGTLITGLAVIPPWPMYNKNPEKWLVPLTAGVGGGAGIMVDGVKVA</sequence>
<dbReference type="GO" id="GO:0006465">
    <property type="term" value="P:signal peptide processing"/>
    <property type="evidence" value="ECO:0007669"/>
    <property type="project" value="InterPro"/>
</dbReference>
<feature type="transmembrane region" description="Helical" evidence="10">
    <location>
        <begin position="79"/>
        <end position="99"/>
    </location>
</feature>
<dbReference type="AlphaFoldDB" id="G3Y4S5"/>
<evidence type="ECO:0000256" key="9">
    <source>
        <dbReference type="SAM" id="MobiDB-lite"/>
    </source>
</evidence>
<dbReference type="EMBL" id="ACJE01000012">
    <property type="protein sequence ID" value="EHA22452.1"/>
    <property type="molecule type" value="Genomic_DNA"/>
</dbReference>
<proteinExistence type="inferred from homology"/>
<dbReference type="Proteomes" id="UP000009038">
    <property type="component" value="Unassembled WGS sequence"/>
</dbReference>
<keyword evidence="7 10" id="KW-0472">Membrane</keyword>
<dbReference type="GO" id="GO:0045047">
    <property type="term" value="P:protein targeting to ER"/>
    <property type="evidence" value="ECO:0007669"/>
    <property type="project" value="TreeGrafter"/>
</dbReference>
<evidence type="ECO:0000256" key="2">
    <source>
        <dbReference type="ARBA" id="ARBA00005245"/>
    </source>
</evidence>
<evidence type="ECO:0000256" key="6">
    <source>
        <dbReference type="ARBA" id="ARBA00022989"/>
    </source>
</evidence>
<organism evidence="11 12">
    <name type="scientific">Aspergillus niger (strain ATCC 1015 / CBS 113.46 / FGSC A1144 / LSHB Ac4 / NCTC 3858a / NRRL 328 / USDA 3528.7)</name>
    <dbReference type="NCBI Taxonomy" id="380704"/>
    <lineage>
        <taxon>Eukaryota</taxon>
        <taxon>Fungi</taxon>
        <taxon>Dikarya</taxon>
        <taxon>Ascomycota</taxon>
        <taxon>Pezizomycotina</taxon>
        <taxon>Eurotiomycetes</taxon>
        <taxon>Eurotiomycetidae</taxon>
        <taxon>Eurotiales</taxon>
        <taxon>Aspergillaceae</taxon>
        <taxon>Aspergillus</taxon>
        <taxon>Aspergillus subgen. Circumdati</taxon>
    </lineage>
</organism>
<keyword evidence="5" id="KW-0256">Endoplasmic reticulum</keyword>
<protein>
    <recommendedName>
        <fullName evidence="3">Signal peptidase complex subunit 1</fullName>
    </recommendedName>
</protein>
<dbReference type="PANTHER" id="PTHR13202:SF0">
    <property type="entry name" value="SIGNAL PEPTIDASE COMPLEX SUBUNIT 1"/>
    <property type="match status" value="1"/>
</dbReference>
<evidence type="ECO:0000313" key="11">
    <source>
        <dbReference type="EMBL" id="EHA22452.1"/>
    </source>
</evidence>
<dbReference type="VEuPathDB" id="FungiDB:ASPNIDRAFT2_54933"/>
<evidence type="ECO:0000256" key="1">
    <source>
        <dbReference type="ARBA" id="ARBA00004477"/>
    </source>
</evidence>
<dbReference type="InterPro" id="IPR009542">
    <property type="entry name" value="Spc1/SPCS1"/>
</dbReference>
<comment type="similarity">
    <text evidence="2">Belongs to the SPCS1 family.</text>
</comment>
<feature type="compositionally biased region" description="Basic and acidic residues" evidence="9">
    <location>
        <begin position="22"/>
        <end position="31"/>
    </location>
</feature>
<dbReference type="HOGENOM" id="CLU_134505_2_0_1"/>
<evidence type="ECO:0000256" key="10">
    <source>
        <dbReference type="SAM" id="Phobius"/>
    </source>
</evidence>
<keyword evidence="6 10" id="KW-1133">Transmembrane helix</keyword>
<dbReference type="Pfam" id="PF06645">
    <property type="entry name" value="SPC12"/>
    <property type="match status" value="1"/>
</dbReference>
<dbReference type="GO" id="GO:0005787">
    <property type="term" value="C:signal peptidase complex"/>
    <property type="evidence" value="ECO:0007669"/>
    <property type="project" value="InterPro"/>
</dbReference>
<comment type="function">
    <text evidence="8">Component of the signal peptidase complex (SPC) which catalyzes the cleavage of N-terminal signal sequences from nascent proteins as they are translocated into the lumen of the endoplasmic reticulum. Dispensable for SPC enzymatic activity.</text>
</comment>
<evidence type="ECO:0000256" key="7">
    <source>
        <dbReference type="ARBA" id="ARBA00023136"/>
    </source>
</evidence>
<evidence type="ECO:0000256" key="3">
    <source>
        <dbReference type="ARBA" id="ARBA00017059"/>
    </source>
</evidence>
<evidence type="ECO:0000256" key="4">
    <source>
        <dbReference type="ARBA" id="ARBA00022692"/>
    </source>
</evidence>
<evidence type="ECO:0000256" key="5">
    <source>
        <dbReference type="ARBA" id="ARBA00022824"/>
    </source>
</evidence>
<evidence type="ECO:0000256" key="8">
    <source>
        <dbReference type="ARBA" id="ARBA00045204"/>
    </source>
</evidence>
<gene>
    <name evidence="11" type="ORF">ASPNIDRAFT_54933</name>
</gene>